<dbReference type="PANTHER" id="PTHR46632:SF9">
    <property type="entry name" value="RING-TYPE E3 UBIQUITIN TRANSFERASE"/>
    <property type="match status" value="1"/>
</dbReference>
<dbReference type="SUPFAM" id="SSF49599">
    <property type="entry name" value="TRAF domain-like"/>
    <property type="match status" value="1"/>
</dbReference>
<dbReference type="InterPro" id="IPR013083">
    <property type="entry name" value="Znf_RING/FYVE/PHD"/>
</dbReference>
<reference evidence="7" key="2">
    <citation type="submission" date="2021-12" db="EMBL/GenBank/DDBJ databases">
        <title>Resequencing data analysis of finger millet.</title>
        <authorList>
            <person name="Hatakeyama M."/>
            <person name="Aluri S."/>
            <person name="Balachadran M.T."/>
            <person name="Sivarajan S.R."/>
            <person name="Poveda L."/>
            <person name="Shimizu-Inatsugi R."/>
            <person name="Schlapbach R."/>
            <person name="Sreeman S.M."/>
            <person name="Shimizu K.K."/>
        </authorList>
    </citation>
    <scope>NUCLEOTIDE SEQUENCE</scope>
</reference>
<evidence type="ECO:0000256" key="3">
    <source>
        <dbReference type="ARBA" id="ARBA00022833"/>
    </source>
</evidence>
<dbReference type="PANTHER" id="PTHR46632">
    <property type="entry name" value="E3 UBIQUITIN-PROTEIN LIGASE SINA-LIKE 4"/>
    <property type="match status" value="1"/>
</dbReference>
<name>A0AAV5FSA0_ELECO</name>
<evidence type="ECO:0000313" key="8">
    <source>
        <dbReference type="Proteomes" id="UP001054889"/>
    </source>
</evidence>
<dbReference type="Proteomes" id="UP001054889">
    <property type="component" value="Unassembled WGS sequence"/>
</dbReference>
<dbReference type="PROSITE" id="PS51081">
    <property type="entry name" value="ZF_SIAH"/>
    <property type="match status" value="1"/>
</dbReference>
<dbReference type="Gene3D" id="3.30.40.10">
    <property type="entry name" value="Zinc/RING finger domain, C3HC4 (zinc finger)"/>
    <property type="match status" value="1"/>
</dbReference>
<dbReference type="Pfam" id="PF21361">
    <property type="entry name" value="Sina_ZnF"/>
    <property type="match status" value="1"/>
</dbReference>
<keyword evidence="2 5" id="KW-0863">Zinc-finger</keyword>
<evidence type="ECO:0000256" key="5">
    <source>
        <dbReference type="PROSITE-ProRule" id="PRU00455"/>
    </source>
</evidence>
<dbReference type="GO" id="GO:0008270">
    <property type="term" value="F:zinc ion binding"/>
    <property type="evidence" value="ECO:0007669"/>
    <property type="project" value="UniProtKB-KW"/>
</dbReference>
<keyword evidence="3" id="KW-0862">Zinc</keyword>
<reference evidence="7" key="1">
    <citation type="journal article" date="2018" name="DNA Res.">
        <title>Multiple hybrid de novo genome assembly of finger millet, an orphan allotetraploid crop.</title>
        <authorList>
            <person name="Hatakeyama M."/>
            <person name="Aluri S."/>
            <person name="Balachadran M.T."/>
            <person name="Sivarajan S.R."/>
            <person name="Patrignani A."/>
            <person name="Gruter S."/>
            <person name="Poveda L."/>
            <person name="Shimizu-Inatsugi R."/>
            <person name="Baeten J."/>
            <person name="Francoijs K.J."/>
            <person name="Nataraja K.N."/>
            <person name="Reddy Y.A.N."/>
            <person name="Phadnis S."/>
            <person name="Ravikumar R.L."/>
            <person name="Schlapbach R."/>
            <person name="Sreeman S.M."/>
            <person name="Shimizu K.K."/>
        </authorList>
    </citation>
    <scope>NUCLEOTIDE SEQUENCE</scope>
</reference>
<evidence type="ECO:0000256" key="1">
    <source>
        <dbReference type="ARBA" id="ARBA00022723"/>
    </source>
</evidence>
<evidence type="ECO:0000259" key="6">
    <source>
        <dbReference type="PROSITE" id="PS51081"/>
    </source>
</evidence>
<proteinExistence type="predicted"/>
<comment type="function">
    <text evidence="4">E3 ubiquitin-protein ligase that mediates ubiquitination and subsequent proteasomal degradation of target proteins. E3 ubiquitin ligases accept ubiquitin from an E2 ubiquitin-conjugating enzyme in the form of a thioester and then directly transfers the ubiquitin to targeted substrates. It probably triggers the ubiquitin-mediated degradation of different substrates.</text>
</comment>
<feature type="domain" description="SIAH-type" evidence="6">
    <location>
        <begin position="116"/>
        <end position="174"/>
    </location>
</feature>
<dbReference type="InterPro" id="IPR013010">
    <property type="entry name" value="Znf_SIAH"/>
</dbReference>
<dbReference type="InterPro" id="IPR044286">
    <property type="entry name" value="SINL_plant"/>
</dbReference>
<keyword evidence="1" id="KW-0479">Metal-binding</keyword>
<evidence type="ECO:0000256" key="2">
    <source>
        <dbReference type="ARBA" id="ARBA00022771"/>
    </source>
</evidence>
<evidence type="ECO:0000256" key="4">
    <source>
        <dbReference type="ARBA" id="ARBA00024004"/>
    </source>
</evidence>
<protein>
    <recommendedName>
        <fullName evidence="6">SIAH-type domain-containing protein</fullName>
    </recommendedName>
</protein>
<organism evidence="7 8">
    <name type="scientific">Eleusine coracana subsp. coracana</name>
    <dbReference type="NCBI Taxonomy" id="191504"/>
    <lineage>
        <taxon>Eukaryota</taxon>
        <taxon>Viridiplantae</taxon>
        <taxon>Streptophyta</taxon>
        <taxon>Embryophyta</taxon>
        <taxon>Tracheophyta</taxon>
        <taxon>Spermatophyta</taxon>
        <taxon>Magnoliopsida</taxon>
        <taxon>Liliopsida</taxon>
        <taxon>Poales</taxon>
        <taxon>Poaceae</taxon>
        <taxon>PACMAD clade</taxon>
        <taxon>Chloridoideae</taxon>
        <taxon>Cynodonteae</taxon>
        <taxon>Eleusininae</taxon>
        <taxon>Eleusine</taxon>
    </lineage>
</organism>
<keyword evidence="8" id="KW-1185">Reference proteome</keyword>
<sequence>MINITTMLQIIAGRTSRDSGAVWAGALEEGEFESDGIEGEGGAVVAVAAMEEPQISLTFGVSLFHCEACLLPLKPPTFKCEAEHVVCGGCRGKHAVVCSNVGAYASCRELDAVVLDAKLPCQYAEFGCKSLVPYYRAADHHTTCTSAPCFCPAPGCELAASPAKLVEHFHLAHQWPVTSVIYGRPRKLAVPEPEGLHVLVGEGDRSVFLVSARALGAATAVSLLCVTANGGAAAAPFWCKVWAELPSNKSKMVMITTDVGTSDLARGLPDHDDDVYMVVPPALLHDASGEVPELMVLIDNKPIPAAAASPTPRKIKVAVLVLQACVCSRHKRVVQDVLHFAVQDLPA</sequence>
<dbReference type="AlphaFoldDB" id="A0AAV5FSA0"/>
<gene>
    <name evidence="7" type="primary">gb26600</name>
    <name evidence="7" type="ORF">PR202_gb26600</name>
</gene>
<comment type="caution">
    <text evidence="7">The sequence shown here is derived from an EMBL/GenBank/DDBJ whole genome shotgun (WGS) entry which is preliminary data.</text>
</comment>
<dbReference type="EMBL" id="BQKI01000095">
    <property type="protein sequence ID" value="GJN37626.1"/>
    <property type="molecule type" value="Genomic_DNA"/>
</dbReference>
<evidence type="ECO:0000313" key="7">
    <source>
        <dbReference type="EMBL" id="GJN37626.1"/>
    </source>
</evidence>
<accession>A0AAV5FSA0</accession>